<dbReference type="RefSeq" id="WP_276279785.1">
    <property type="nucleotide sequence ID" value="NZ_CP119809.1"/>
</dbReference>
<accession>A0ABD5WNY3</accession>
<comment type="caution">
    <text evidence="3">The sequence shown here is derived from an EMBL/GenBank/DDBJ whole genome shotgun (WGS) entry which is preliminary data.</text>
</comment>
<evidence type="ECO:0000313" key="4">
    <source>
        <dbReference type="Proteomes" id="UP001596407"/>
    </source>
</evidence>
<protein>
    <submittedName>
        <fullName evidence="3">Carboxylate--amine ligase</fullName>
    </submittedName>
</protein>
<keyword evidence="1" id="KW-0547">Nucleotide-binding</keyword>
<dbReference type="EMBL" id="JBHSZH010000005">
    <property type="protein sequence ID" value="MFC7082226.1"/>
    <property type="molecule type" value="Genomic_DNA"/>
</dbReference>
<dbReference type="GeneID" id="79304370"/>
<dbReference type="Gene3D" id="3.40.50.20">
    <property type="match status" value="1"/>
</dbReference>
<dbReference type="GO" id="GO:0005524">
    <property type="term" value="F:ATP binding"/>
    <property type="evidence" value="ECO:0007669"/>
    <property type="project" value="UniProtKB-UniRule"/>
</dbReference>
<proteinExistence type="predicted"/>
<dbReference type="SUPFAM" id="SSF56059">
    <property type="entry name" value="Glutathione synthetase ATP-binding domain-like"/>
    <property type="match status" value="1"/>
</dbReference>
<sequence>MSLTNDDPPSVLVPTGVAPYSYPCLRSLGRRGVHTVAASEHDHVAVFGSRFCDETASLPSPDDDLLAYKDALVDLAAREDVRTVIPVREYDAYLLSKYRDEFAAHVSVEVPPIETLERVHDRVKLAETAESAGVPVPETRPFDAVDDWTGERIVKSRYNLLADEYVDTHGPSEAEEVNNVTHVRPGEEPDRETMLAEMRHDPIVQEFVPTSDEYMFAALYDSGEPVATFQHRQIRGNSYTGGGGVYRESTYDPDLEKAARDLLGELDWHGLACIEYMEHAETGEFFLTEINPRMWQSLPSTVQAGADFPHYYWLQSQGRRDDIDPDFELGVGSHLLYGEFGYLVSVLRDESPFVERPTLGKTAWEIGESVVRQPRFDFLRLDDPRPFVSGVVQTLSKSE</sequence>
<reference evidence="3 4" key="1">
    <citation type="journal article" date="2019" name="Int. J. Syst. Evol. Microbiol.">
        <title>The Global Catalogue of Microorganisms (GCM) 10K type strain sequencing project: providing services to taxonomists for standard genome sequencing and annotation.</title>
        <authorList>
            <consortium name="The Broad Institute Genomics Platform"/>
            <consortium name="The Broad Institute Genome Sequencing Center for Infectious Disease"/>
            <person name="Wu L."/>
            <person name="Ma J."/>
        </authorList>
    </citation>
    <scope>NUCLEOTIDE SEQUENCE [LARGE SCALE GENOMIC DNA]</scope>
    <source>
        <strain evidence="3 4">DT72</strain>
    </source>
</reference>
<dbReference type="InterPro" id="IPR011761">
    <property type="entry name" value="ATP-grasp"/>
</dbReference>
<evidence type="ECO:0000259" key="2">
    <source>
        <dbReference type="PROSITE" id="PS50975"/>
    </source>
</evidence>
<keyword evidence="4" id="KW-1185">Reference proteome</keyword>
<dbReference type="Proteomes" id="UP001596407">
    <property type="component" value="Unassembled WGS sequence"/>
</dbReference>
<dbReference type="PROSITE" id="PS50975">
    <property type="entry name" value="ATP_GRASP"/>
    <property type="match status" value="1"/>
</dbReference>
<keyword evidence="3" id="KW-0436">Ligase</keyword>
<gene>
    <name evidence="3" type="ORF">ACFQJ6_21225</name>
</gene>
<dbReference type="AlphaFoldDB" id="A0ABD5WNY3"/>
<evidence type="ECO:0000256" key="1">
    <source>
        <dbReference type="PROSITE-ProRule" id="PRU00409"/>
    </source>
</evidence>
<feature type="domain" description="ATP-grasp" evidence="2">
    <location>
        <begin position="126"/>
        <end position="317"/>
    </location>
</feature>
<organism evidence="3 4">
    <name type="scientific">Halorussus caseinilyticus</name>
    <dbReference type="NCBI Taxonomy" id="3034025"/>
    <lineage>
        <taxon>Archaea</taxon>
        <taxon>Methanobacteriati</taxon>
        <taxon>Methanobacteriota</taxon>
        <taxon>Stenosarchaea group</taxon>
        <taxon>Halobacteria</taxon>
        <taxon>Halobacteriales</taxon>
        <taxon>Haladaptataceae</taxon>
        <taxon>Halorussus</taxon>
    </lineage>
</organism>
<evidence type="ECO:0000313" key="3">
    <source>
        <dbReference type="EMBL" id="MFC7082226.1"/>
    </source>
</evidence>
<name>A0ABD5WNY3_9EURY</name>
<dbReference type="GO" id="GO:0016874">
    <property type="term" value="F:ligase activity"/>
    <property type="evidence" value="ECO:0007669"/>
    <property type="project" value="UniProtKB-KW"/>
</dbReference>
<dbReference type="Gene3D" id="3.30.470.20">
    <property type="entry name" value="ATP-grasp fold, B domain"/>
    <property type="match status" value="1"/>
</dbReference>
<keyword evidence="1" id="KW-0067">ATP-binding</keyword>